<keyword evidence="9" id="KW-1185">Reference proteome</keyword>
<reference evidence="8 9" key="2">
    <citation type="journal article" date="2024" name="G3 (Bethesda)">
        <title>The genome of the cryopelagic Antarctic bald notothen, Trematomus borchgrevinki.</title>
        <authorList>
            <person name="Rayamajhi N."/>
            <person name="Rivera-Colon A.G."/>
            <person name="Minhas B.F."/>
            <person name="Cheng C.C."/>
            <person name="Catchen J.M."/>
        </authorList>
    </citation>
    <scope>NUCLEOTIDE SEQUENCE [LARGE SCALE GENOMIC DNA]</scope>
    <source>
        <strain evidence="8">AGRC-2024</strain>
    </source>
</reference>
<comment type="caution">
    <text evidence="8">The sequence shown here is derived from an EMBL/GenBank/DDBJ whole genome shotgun (WGS) entry which is preliminary data.</text>
</comment>
<dbReference type="PANTHER" id="PTHR47767">
    <property type="entry name" value="ADHESION G PROTEIN-COUPLED RECEPTOR G7"/>
    <property type="match status" value="1"/>
</dbReference>
<dbReference type="EMBL" id="JBIYXZ010002086">
    <property type="protein sequence ID" value="KAL3045414.1"/>
    <property type="molecule type" value="Genomic_DNA"/>
</dbReference>
<evidence type="ECO:0000256" key="5">
    <source>
        <dbReference type="SAM" id="Phobius"/>
    </source>
</evidence>
<evidence type="ECO:0000256" key="3">
    <source>
        <dbReference type="ARBA" id="ARBA00022989"/>
    </source>
</evidence>
<keyword evidence="6" id="KW-0732">Signal</keyword>
<feature type="transmembrane region" description="Helical" evidence="5">
    <location>
        <begin position="230"/>
        <end position="251"/>
    </location>
</feature>
<feature type="transmembrane region" description="Helical" evidence="5">
    <location>
        <begin position="101"/>
        <end position="125"/>
    </location>
</feature>
<evidence type="ECO:0000256" key="1">
    <source>
        <dbReference type="ARBA" id="ARBA00004141"/>
    </source>
</evidence>
<keyword evidence="3 5" id="KW-1133">Transmembrane helix</keyword>
<feature type="transmembrane region" description="Helical" evidence="5">
    <location>
        <begin position="156"/>
        <end position="180"/>
    </location>
</feature>
<dbReference type="AlphaFoldDB" id="A0ABD2FUH6"/>
<dbReference type="InterPro" id="IPR017981">
    <property type="entry name" value="GPCR_2-like_7TM"/>
</dbReference>
<keyword evidence="4 5" id="KW-0472">Membrane</keyword>
<accession>A0ABD2FUH6</accession>
<evidence type="ECO:0000259" key="7">
    <source>
        <dbReference type="PROSITE" id="PS50261"/>
    </source>
</evidence>
<dbReference type="InterPro" id="IPR000832">
    <property type="entry name" value="GPCR_2_secretin-like"/>
</dbReference>
<evidence type="ECO:0000313" key="8">
    <source>
        <dbReference type="EMBL" id="KAL3045414.1"/>
    </source>
</evidence>
<feature type="domain" description="G-protein coupled receptors family 2 profile 2" evidence="7">
    <location>
        <begin position="1"/>
        <end position="255"/>
    </location>
</feature>
<dbReference type="PROSITE" id="PS50261">
    <property type="entry name" value="G_PROTEIN_RECEP_F2_4"/>
    <property type="match status" value="1"/>
</dbReference>
<dbReference type="Proteomes" id="UP001619887">
    <property type="component" value="Unassembled WGS sequence"/>
</dbReference>
<dbReference type="PANTHER" id="PTHR47767:SF1">
    <property type="entry name" value="ADHESION G PROTEIN-COUPLED RECEPTOR G7"/>
    <property type="match status" value="1"/>
</dbReference>
<feature type="signal peptide" evidence="6">
    <location>
        <begin position="1"/>
        <end position="25"/>
    </location>
</feature>
<organism evidence="8 9">
    <name type="scientific">Pagothenia borchgrevinki</name>
    <name type="common">Bald rockcod</name>
    <name type="synonym">Trematomus borchgrevinki</name>
    <dbReference type="NCBI Taxonomy" id="8213"/>
    <lineage>
        <taxon>Eukaryota</taxon>
        <taxon>Metazoa</taxon>
        <taxon>Chordata</taxon>
        <taxon>Craniata</taxon>
        <taxon>Vertebrata</taxon>
        <taxon>Euteleostomi</taxon>
        <taxon>Actinopterygii</taxon>
        <taxon>Neopterygii</taxon>
        <taxon>Teleostei</taxon>
        <taxon>Neoteleostei</taxon>
        <taxon>Acanthomorphata</taxon>
        <taxon>Eupercaria</taxon>
        <taxon>Perciformes</taxon>
        <taxon>Notothenioidei</taxon>
        <taxon>Nototheniidae</taxon>
        <taxon>Pagothenia</taxon>
    </lineage>
</organism>
<proteinExistence type="predicted"/>
<evidence type="ECO:0000256" key="2">
    <source>
        <dbReference type="ARBA" id="ARBA00022692"/>
    </source>
</evidence>
<feature type="transmembrane region" description="Helical" evidence="5">
    <location>
        <begin position="201"/>
        <end position="224"/>
    </location>
</feature>
<reference evidence="8 9" key="1">
    <citation type="journal article" date="2022" name="G3 (Bethesda)">
        <title>Evaluating Illumina-, Nanopore-, and PacBio-based genome assembly strategies with the bald notothen, Trematomus borchgrevinki.</title>
        <authorList>
            <person name="Rayamajhi N."/>
            <person name="Cheng C.C."/>
            <person name="Catchen J.M."/>
        </authorList>
    </citation>
    <scope>NUCLEOTIDE SEQUENCE [LARGE SCALE GENOMIC DNA]</scope>
    <source>
        <strain evidence="8">AGRC-2024</strain>
    </source>
</reference>
<protein>
    <recommendedName>
        <fullName evidence="7">G-protein coupled receptors family 2 profile 2 domain-containing protein</fullName>
    </recommendedName>
</protein>
<sequence length="300" mass="33781">MSASRRNSQLALLSTCFSLLAFILTFLSGVGNRRPGAPEVEAEKNVVPNSDEHVDPDSGWCSAVAALLHFFLLATFMWNSLYGTQLVLLVRRLRQDLPPHWTSLSVALGWGVPAVIMAVTLGVTYRPDNPLGYRQEEFCWLAAVDKKKQFDFRKPMFWAFLLPVALILIYNVALLVLASLTICRTDAALKSSRPRTLWKKFLISFSLAVLLGVSWFLGYLVLVTSGNTNLVFSVLFCVCTTTQGFQIFVLFTARTPSFRAVVSRSLQFVSSVNIQLKETKYRLQRTWETSNMESYRDVSL</sequence>
<dbReference type="Pfam" id="PF00002">
    <property type="entry name" value="7tm_2"/>
    <property type="match status" value="1"/>
</dbReference>
<name>A0ABD2FUH6_PAGBO</name>
<comment type="subcellular location">
    <subcellularLocation>
        <location evidence="1">Membrane</location>
        <topology evidence="1">Multi-pass membrane protein</topology>
    </subcellularLocation>
</comment>
<evidence type="ECO:0000256" key="4">
    <source>
        <dbReference type="ARBA" id="ARBA00023136"/>
    </source>
</evidence>
<feature type="transmembrane region" description="Helical" evidence="5">
    <location>
        <begin position="66"/>
        <end position="89"/>
    </location>
</feature>
<dbReference type="InterPro" id="IPR053066">
    <property type="entry name" value="ADGR_G7"/>
</dbReference>
<gene>
    <name evidence="8" type="ORF">OYC64_013645</name>
</gene>
<dbReference type="GO" id="GO:0016020">
    <property type="term" value="C:membrane"/>
    <property type="evidence" value="ECO:0007669"/>
    <property type="project" value="UniProtKB-SubCell"/>
</dbReference>
<dbReference type="Gene3D" id="1.20.1070.10">
    <property type="entry name" value="Rhodopsin 7-helix transmembrane proteins"/>
    <property type="match status" value="1"/>
</dbReference>
<evidence type="ECO:0000313" key="9">
    <source>
        <dbReference type="Proteomes" id="UP001619887"/>
    </source>
</evidence>
<feature type="chain" id="PRO_5044801862" description="G-protein coupled receptors family 2 profile 2 domain-containing protein" evidence="6">
    <location>
        <begin position="26"/>
        <end position="300"/>
    </location>
</feature>
<keyword evidence="2 5" id="KW-0812">Transmembrane</keyword>
<evidence type="ECO:0000256" key="6">
    <source>
        <dbReference type="SAM" id="SignalP"/>
    </source>
</evidence>